<evidence type="ECO:0000256" key="5">
    <source>
        <dbReference type="SAM" id="Phobius"/>
    </source>
</evidence>
<keyword evidence="7" id="KW-1185">Reference proteome</keyword>
<feature type="transmembrane region" description="Helical" evidence="5">
    <location>
        <begin position="239"/>
        <end position="259"/>
    </location>
</feature>
<keyword evidence="2 5" id="KW-0812">Transmembrane</keyword>
<organism evidence="6 7">
    <name type="scientific">Penicillium atrosanguineum</name>
    <dbReference type="NCBI Taxonomy" id="1132637"/>
    <lineage>
        <taxon>Eukaryota</taxon>
        <taxon>Fungi</taxon>
        <taxon>Dikarya</taxon>
        <taxon>Ascomycota</taxon>
        <taxon>Pezizomycotina</taxon>
        <taxon>Eurotiomycetes</taxon>
        <taxon>Eurotiomycetidae</taxon>
        <taxon>Eurotiales</taxon>
        <taxon>Aspergillaceae</taxon>
        <taxon>Penicillium</taxon>
    </lineage>
</organism>
<evidence type="ECO:0000313" key="6">
    <source>
        <dbReference type="EMBL" id="KAJ5311126.1"/>
    </source>
</evidence>
<dbReference type="InterPro" id="IPR007568">
    <property type="entry name" value="RTA1"/>
</dbReference>
<dbReference type="GO" id="GO:0016020">
    <property type="term" value="C:membrane"/>
    <property type="evidence" value="ECO:0007669"/>
    <property type="project" value="UniProtKB-SubCell"/>
</dbReference>
<comment type="subcellular location">
    <subcellularLocation>
        <location evidence="1">Membrane</location>
        <topology evidence="1">Multi-pass membrane protein</topology>
    </subcellularLocation>
</comment>
<dbReference type="PANTHER" id="PTHR31465:SF35">
    <property type="entry name" value="RTA1 DOMAIN PROTEIN-RELATED"/>
    <property type="match status" value="1"/>
</dbReference>
<dbReference type="Pfam" id="PF04479">
    <property type="entry name" value="RTA1"/>
    <property type="match status" value="1"/>
</dbReference>
<evidence type="ECO:0000256" key="1">
    <source>
        <dbReference type="ARBA" id="ARBA00004141"/>
    </source>
</evidence>
<reference evidence="6" key="1">
    <citation type="submission" date="2022-12" db="EMBL/GenBank/DDBJ databases">
        <authorList>
            <person name="Petersen C."/>
        </authorList>
    </citation>
    <scope>NUCLEOTIDE SEQUENCE</scope>
    <source>
        <strain evidence="6">IBT 21472</strain>
    </source>
</reference>
<sequence>MSSHGGWIAYQYSPSMGAAVLFIILFAVVTLLHTYHLFRTRTWFFIPLVLGGYFETVGYIGRAMSAQQSPNWTTGPYIIQSTLLLIAPALFAASIYMELGRIIVLVKGERFALVRVNWTTKIFVGGDVLSFLMQASGAGIMVSGASGFGGGNSSKTGQNVIVGGLIVQILFFGFFLISALLFQRRLVSHPSAATAADHTPWRKHMYALHTSSILVLVRSVVRVVEYVQGTDGFVMSNEVFIYVFDGLLMFVLMVIFIVIHPSEVNCLLGRGKTMTTKGGLSVSDGQMLV</sequence>
<evidence type="ECO:0000313" key="7">
    <source>
        <dbReference type="Proteomes" id="UP001147746"/>
    </source>
</evidence>
<dbReference type="PANTHER" id="PTHR31465">
    <property type="entry name" value="PROTEIN RTA1-RELATED"/>
    <property type="match status" value="1"/>
</dbReference>
<feature type="transmembrane region" description="Helical" evidence="5">
    <location>
        <begin position="160"/>
        <end position="182"/>
    </location>
</feature>
<accession>A0A9W9U2M4</accession>
<evidence type="ECO:0000256" key="2">
    <source>
        <dbReference type="ARBA" id="ARBA00022692"/>
    </source>
</evidence>
<feature type="transmembrane region" description="Helical" evidence="5">
    <location>
        <begin position="118"/>
        <end position="140"/>
    </location>
</feature>
<evidence type="ECO:0000256" key="3">
    <source>
        <dbReference type="ARBA" id="ARBA00022989"/>
    </source>
</evidence>
<feature type="transmembrane region" description="Helical" evidence="5">
    <location>
        <begin position="44"/>
        <end position="65"/>
    </location>
</feature>
<keyword evidence="4 5" id="KW-0472">Membrane</keyword>
<proteinExistence type="predicted"/>
<gene>
    <name evidence="6" type="ORF">N7476_006986</name>
</gene>
<keyword evidence="3 5" id="KW-1133">Transmembrane helix</keyword>
<protein>
    <submittedName>
        <fullName evidence="6">RTA-like protein</fullName>
    </submittedName>
</protein>
<dbReference type="OrthoDB" id="3358017at2759"/>
<dbReference type="Proteomes" id="UP001147746">
    <property type="component" value="Unassembled WGS sequence"/>
</dbReference>
<evidence type="ECO:0000256" key="4">
    <source>
        <dbReference type="ARBA" id="ARBA00023136"/>
    </source>
</evidence>
<feature type="transmembrane region" description="Helical" evidence="5">
    <location>
        <begin position="77"/>
        <end position="97"/>
    </location>
</feature>
<name>A0A9W9U2M4_9EURO</name>
<dbReference type="AlphaFoldDB" id="A0A9W9U2M4"/>
<reference evidence="6" key="2">
    <citation type="journal article" date="2023" name="IMA Fungus">
        <title>Comparative genomic study of the Penicillium genus elucidates a diverse pangenome and 15 lateral gene transfer events.</title>
        <authorList>
            <person name="Petersen C."/>
            <person name="Sorensen T."/>
            <person name="Nielsen M.R."/>
            <person name="Sondergaard T.E."/>
            <person name="Sorensen J.L."/>
            <person name="Fitzpatrick D.A."/>
            <person name="Frisvad J.C."/>
            <person name="Nielsen K.L."/>
        </authorList>
    </citation>
    <scope>NUCLEOTIDE SEQUENCE</scope>
    <source>
        <strain evidence="6">IBT 21472</strain>
    </source>
</reference>
<dbReference type="EMBL" id="JAPZBO010000007">
    <property type="protein sequence ID" value="KAJ5311126.1"/>
    <property type="molecule type" value="Genomic_DNA"/>
</dbReference>
<feature type="transmembrane region" description="Helical" evidence="5">
    <location>
        <begin position="12"/>
        <end position="32"/>
    </location>
</feature>
<comment type="caution">
    <text evidence="6">The sequence shown here is derived from an EMBL/GenBank/DDBJ whole genome shotgun (WGS) entry which is preliminary data.</text>
</comment>